<evidence type="ECO:0000313" key="9">
    <source>
        <dbReference type="Proteomes" id="UP001590950"/>
    </source>
</evidence>
<dbReference type="Gene3D" id="1.20.1250.20">
    <property type="entry name" value="MFS general substrate transporter like domains"/>
    <property type="match status" value="1"/>
</dbReference>
<feature type="transmembrane region" description="Helical" evidence="6">
    <location>
        <begin position="119"/>
        <end position="140"/>
    </location>
</feature>
<feature type="transmembrane region" description="Helical" evidence="6">
    <location>
        <begin position="239"/>
        <end position="259"/>
    </location>
</feature>
<feature type="transmembrane region" description="Helical" evidence="6">
    <location>
        <begin position="343"/>
        <end position="361"/>
    </location>
</feature>
<evidence type="ECO:0000313" key="8">
    <source>
        <dbReference type="EMBL" id="KAL2039893.1"/>
    </source>
</evidence>
<protein>
    <recommendedName>
        <fullName evidence="7">Major facilitator superfamily (MFS) profile domain-containing protein</fullName>
    </recommendedName>
</protein>
<proteinExistence type="predicted"/>
<feature type="transmembrane region" description="Helical" evidence="6">
    <location>
        <begin position="85"/>
        <end position="107"/>
    </location>
</feature>
<comment type="caution">
    <text evidence="8">The sequence shown here is derived from an EMBL/GenBank/DDBJ whole genome shotgun (WGS) entry which is preliminary data.</text>
</comment>
<evidence type="ECO:0000256" key="3">
    <source>
        <dbReference type="ARBA" id="ARBA00022989"/>
    </source>
</evidence>
<gene>
    <name evidence="8" type="ORF">N7G274_007296</name>
</gene>
<evidence type="ECO:0000259" key="7">
    <source>
        <dbReference type="PROSITE" id="PS50850"/>
    </source>
</evidence>
<name>A0ABR4A971_9LECA</name>
<dbReference type="InterPro" id="IPR020846">
    <property type="entry name" value="MFS_dom"/>
</dbReference>
<dbReference type="PANTHER" id="PTHR23502:SF163">
    <property type="entry name" value="MAJOR FACILITATOR SUPERFAMILY (MFS) PROFILE DOMAIN-CONTAINING PROTEIN"/>
    <property type="match status" value="1"/>
</dbReference>
<keyword evidence="4 6" id="KW-0472">Membrane</keyword>
<dbReference type="CDD" id="cd17323">
    <property type="entry name" value="MFS_Tpo1_MDR_like"/>
    <property type="match status" value="1"/>
</dbReference>
<feature type="transmembrane region" description="Helical" evidence="6">
    <location>
        <begin position="299"/>
        <end position="323"/>
    </location>
</feature>
<dbReference type="Pfam" id="PF07690">
    <property type="entry name" value="MFS_1"/>
    <property type="match status" value="1"/>
</dbReference>
<dbReference type="Proteomes" id="UP001590950">
    <property type="component" value="Unassembled WGS sequence"/>
</dbReference>
<dbReference type="SUPFAM" id="SSF103473">
    <property type="entry name" value="MFS general substrate transporter"/>
    <property type="match status" value="1"/>
</dbReference>
<accession>A0ABR4A971</accession>
<evidence type="ECO:0000256" key="5">
    <source>
        <dbReference type="SAM" id="MobiDB-lite"/>
    </source>
</evidence>
<evidence type="ECO:0000256" key="4">
    <source>
        <dbReference type="ARBA" id="ARBA00023136"/>
    </source>
</evidence>
<feature type="transmembrane region" description="Helical" evidence="6">
    <location>
        <begin position="404"/>
        <end position="427"/>
    </location>
</feature>
<keyword evidence="2 6" id="KW-0812">Transmembrane</keyword>
<dbReference type="EMBL" id="JBEFKJ010000023">
    <property type="protein sequence ID" value="KAL2039893.1"/>
    <property type="molecule type" value="Genomic_DNA"/>
</dbReference>
<feature type="transmembrane region" description="Helical" evidence="6">
    <location>
        <begin position="381"/>
        <end position="398"/>
    </location>
</feature>
<feature type="region of interest" description="Disordered" evidence="5">
    <location>
        <begin position="19"/>
        <end position="42"/>
    </location>
</feature>
<evidence type="ECO:0000256" key="6">
    <source>
        <dbReference type="SAM" id="Phobius"/>
    </source>
</evidence>
<dbReference type="PANTHER" id="PTHR23502">
    <property type="entry name" value="MAJOR FACILITATOR SUPERFAMILY"/>
    <property type="match status" value="1"/>
</dbReference>
<dbReference type="PROSITE" id="PS50850">
    <property type="entry name" value="MFS"/>
    <property type="match status" value="1"/>
</dbReference>
<organism evidence="8 9">
    <name type="scientific">Stereocaulon virgatum</name>
    <dbReference type="NCBI Taxonomy" id="373712"/>
    <lineage>
        <taxon>Eukaryota</taxon>
        <taxon>Fungi</taxon>
        <taxon>Dikarya</taxon>
        <taxon>Ascomycota</taxon>
        <taxon>Pezizomycotina</taxon>
        <taxon>Lecanoromycetes</taxon>
        <taxon>OSLEUM clade</taxon>
        <taxon>Lecanoromycetidae</taxon>
        <taxon>Lecanorales</taxon>
        <taxon>Lecanorineae</taxon>
        <taxon>Stereocaulaceae</taxon>
        <taxon>Stereocaulon</taxon>
    </lineage>
</organism>
<keyword evidence="9" id="KW-1185">Reference proteome</keyword>
<comment type="subcellular location">
    <subcellularLocation>
        <location evidence="1">Membrane</location>
        <topology evidence="1">Multi-pass membrane protein</topology>
    </subcellularLocation>
</comment>
<evidence type="ECO:0000256" key="1">
    <source>
        <dbReference type="ARBA" id="ARBA00004141"/>
    </source>
</evidence>
<sequence length="506" mass="55386">MSISGVEAKCSSIYLPAPEESAKNLEPPSTGTAKHGGDEKAIQQEKLREIESNGVSYDAEGLPSFRDPQDRANPLIWSYTYRMSIVALISIMTTIDVFATIMFLPAVPALLHDFASNDYTYSIILVSIWEIGEGLGPFYIAPLSEIYGRLPIYYSTNILFIVFAVASALSTSLGMLVAFRLLNGLVCSSLTLGPAIVGDMFKQEERGSTMALLYIGPLVGPVTAPIIGGFLAKAKGWRWTFWLIAIAVAAVQIPTFLCMRETYRPQILRKRIVELQQLNYDAHSKRGVFKRAIIRPIRFLLFSPVVSSLSFFTAVGYGLQYLIMTTLAHLFQTSYGFSESSTGLTYLGLGMVLGVVLCGLVSDRYIKSKGNFAQPEHRLPLAILGNAVIPIGFFLYGWTAQYKVLYIVPLLGTSLIGFGLMTTVIPVENYLVDAYTLHGASAVAATTPLKSFSGAVLPLAAPALYARLGLGWGNSLLGFIALAIIPLPILLMRYGKWARDRWQVEV</sequence>
<feature type="transmembrane region" description="Helical" evidence="6">
    <location>
        <begin position="152"/>
        <end position="171"/>
    </location>
</feature>
<feature type="domain" description="Major facilitator superfamily (MFS) profile" evidence="7">
    <location>
        <begin position="82"/>
        <end position="501"/>
    </location>
</feature>
<keyword evidence="3 6" id="KW-1133">Transmembrane helix</keyword>
<feature type="transmembrane region" description="Helical" evidence="6">
    <location>
        <begin position="471"/>
        <end position="491"/>
    </location>
</feature>
<evidence type="ECO:0000256" key="2">
    <source>
        <dbReference type="ARBA" id="ARBA00022692"/>
    </source>
</evidence>
<reference evidence="8 9" key="1">
    <citation type="submission" date="2024-09" db="EMBL/GenBank/DDBJ databases">
        <title>Rethinking Asexuality: The Enigmatic Case of Functional Sexual Genes in Lepraria (Stereocaulaceae).</title>
        <authorList>
            <person name="Doellman M."/>
            <person name="Sun Y."/>
            <person name="Barcenas-Pena A."/>
            <person name="Lumbsch H.T."/>
            <person name="Grewe F."/>
        </authorList>
    </citation>
    <scope>NUCLEOTIDE SEQUENCE [LARGE SCALE GENOMIC DNA]</scope>
    <source>
        <strain evidence="8 9">Mercado 3170</strain>
    </source>
</reference>
<feature type="transmembrane region" description="Helical" evidence="6">
    <location>
        <begin position="209"/>
        <end position="227"/>
    </location>
</feature>
<dbReference type="InterPro" id="IPR011701">
    <property type="entry name" value="MFS"/>
</dbReference>
<dbReference type="InterPro" id="IPR036259">
    <property type="entry name" value="MFS_trans_sf"/>
</dbReference>